<dbReference type="OrthoDB" id="9806925at2"/>
<dbReference type="PROSITE" id="PS51383">
    <property type="entry name" value="YJEF_C_3"/>
    <property type="match status" value="1"/>
</dbReference>
<feature type="binding site" evidence="18">
    <location>
        <position position="153"/>
    </location>
    <ligand>
        <name>(6S)-NADPHX</name>
        <dbReference type="ChEBI" id="CHEBI:64076"/>
    </ligand>
</feature>
<comment type="caution">
    <text evidence="18">Lacks conserved residue(s) required for the propagation of feature annotation.</text>
</comment>
<dbReference type="InterPro" id="IPR036652">
    <property type="entry name" value="YjeF_N_dom_sf"/>
</dbReference>
<dbReference type="SUPFAM" id="SSF53613">
    <property type="entry name" value="Ribokinase-like"/>
    <property type="match status" value="1"/>
</dbReference>
<keyword evidence="10 17" id="KW-0520">NAD</keyword>
<dbReference type="InterPro" id="IPR030677">
    <property type="entry name" value="Nnr"/>
</dbReference>
<dbReference type="GO" id="GO:0110051">
    <property type="term" value="P:metabolite repair"/>
    <property type="evidence" value="ECO:0007669"/>
    <property type="project" value="TreeGrafter"/>
</dbReference>
<comment type="function">
    <text evidence="14 19">Bifunctional enzyme that catalyzes the epimerization of the S- and R-forms of NAD(P)HX and the dehydration of the S-form of NAD(P)HX at the expense of ADP, which is converted to AMP. This allows the repair of both epimers of NAD(P)HX, a damaged form of NAD(P)H that is a result of enzymatic or heat-dependent hydration.</text>
</comment>
<evidence type="ECO:0000256" key="9">
    <source>
        <dbReference type="ARBA" id="ARBA00022958"/>
    </source>
</evidence>
<proteinExistence type="inferred from homology"/>
<comment type="function">
    <text evidence="17">Catalyzes the dehydration of the S-form of NAD(P)HX at the expense of ADP, which is converted to AMP. Together with NAD(P)HX epimerase, which catalyzes the epimerization of the S- and R-forms, the enzyme allows the repair of both epimers of NAD(P)HX, a damaged form of NAD(P)H that is a result of enzymatic or heat-dependent hydration.</text>
</comment>
<evidence type="ECO:0000256" key="11">
    <source>
        <dbReference type="ARBA" id="ARBA00023235"/>
    </source>
</evidence>
<dbReference type="GO" id="GO:0005524">
    <property type="term" value="F:ATP binding"/>
    <property type="evidence" value="ECO:0007669"/>
    <property type="project" value="UniProtKB-UniRule"/>
</dbReference>
<feature type="binding site" evidence="18">
    <location>
        <begin position="61"/>
        <end position="65"/>
    </location>
    <ligand>
        <name>(6S)-NADPHX</name>
        <dbReference type="ChEBI" id="CHEBI:64076"/>
    </ligand>
</feature>
<name>A0A1C1YZ31_9HYPH</name>
<feature type="binding site" evidence="18">
    <location>
        <position position="120"/>
    </location>
    <ligand>
        <name>K(+)</name>
        <dbReference type="ChEBI" id="CHEBI:29103"/>
    </ligand>
</feature>
<keyword evidence="23" id="KW-1185">Reference proteome</keyword>
<evidence type="ECO:0000256" key="10">
    <source>
        <dbReference type="ARBA" id="ARBA00023027"/>
    </source>
</evidence>
<evidence type="ECO:0000256" key="13">
    <source>
        <dbReference type="ARBA" id="ARBA00023268"/>
    </source>
</evidence>
<dbReference type="CDD" id="cd01171">
    <property type="entry name" value="YXKO-related"/>
    <property type="match status" value="1"/>
</dbReference>
<comment type="cofactor">
    <cofactor evidence="17">
        <name>Mg(2+)</name>
        <dbReference type="ChEBI" id="CHEBI:18420"/>
    </cofactor>
</comment>
<dbReference type="PROSITE" id="PS51385">
    <property type="entry name" value="YJEF_N"/>
    <property type="match status" value="1"/>
</dbReference>
<dbReference type="GO" id="GO:0046872">
    <property type="term" value="F:metal ion binding"/>
    <property type="evidence" value="ECO:0007669"/>
    <property type="project" value="UniProtKB-UniRule"/>
</dbReference>
<keyword evidence="9 18" id="KW-0630">Potassium</keyword>
<evidence type="ECO:0000313" key="23">
    <source>
        <dbReference type="Proteomes" id="UP000094795"/>
    </source>
</evidence>
<keyword evidence="8 17" id="KW-0521">NADP</keyword>
<dbReference type="STRING" id="1480615.AWJ14_20595"/>
<dbReference type="Gene3D" id="3.40.1190.20">
    <property type="match status" value="1"/>
</dbReference>
<evidence type="ECO:0000256" key="2">
    <source>
        <dbReference type="ARBA" id="ARBA00000909"/>
    </source>
</evidence>
<dbReference type="InterPro" id="IPR029056">
    <property type="entry name" value="Ribokinase-like"/>
</dbReference>
<dbReference type="RefSeq" id="WP_066175251.1">
    <property type="nucleotide sequence ID" value="NZ_LQZT01000003.1"/>
</dbReference>
<evidence type="ECO:0000256" key="12">
    <source>
        <dbReference type="ARBA" id="ARBA00023239"/>
    </source>
</evidence>
<evidence type="ECO:0000256" key="7">
    <source>
        <dbReference type="ARBA" id="ARBA00022840"/>
    </source>
</evidence>
<evidence type="ECO:0000256" key="14">
    <source>
        <dbReference type="ARBA" id="ARBA00025153"/>
    </source>
</evidence>
<feature type="binding site" evidence="18">
    <location>
        <position position="62"/>
    </location>
    <ligand>
        <name>K(+)</name>
        <dbReference type="ChEBI" id="CHEBI:29103"/>
    </ligand>
</feature>
<feature type="binding site" evidence="17">
    <location>
        <begin position="407"/>
        <end position="411"/>
    </location>
    <ligand>
        <name>AMP</name>
        <dbReference type="ChEBI" id="CHEBI:456215"/>
    </ligand>
</feature>
<evidence type="ECO:0000256" key="15">
    <source>
        <dbReference type="ARBA" id="ARBA00048238"/>
    </source>
</evidence>
<dbReference type="InterPro" id="IPR000631">
    <property type="entry name" value="CARKD"/>
</dbReference>
<comment type="catalytic activity">
    <reaction evidence="15 17 19">
        <text>(6S)-NADHX + ADP = AMP + phosphate + NADH + H(+)</text>
        <dbReference type="Rhea" id="RHEA:32223"/>
        <dbReference type="ChEBI" id="CHEBI:15378"/>
        <dbReference type="ChEBI" id="CHEBI:43474"/>
        <dbReference type="ChEBI" id="CHEBI:57945"/>
        <dbReference type="ChEBI" id="CHEBI:64074"/>
        <dbReference type="ChEBI" id="CHEBI:456215"/>
        <dbReference type="ChEBI" id="CHEBI:456216"/>
        <dbReference type="EC" id="4.2.1.136"/>
    </reaction>
</comment>
<dbReference type="PROSITE" id="PS01050">
    <property type="entry name" value="YJEF_C_2"/>
    <property type="match status" value="1"/>
</dbReference>
<dbReference type="InterPro" id="IPR004443">
    <property type="entry name" value="YjeF_N_dom"/>
</dbReference>
<dbReference type="Proteomes" id="UP000094795">
    <property type="component" value="Unassembled WGS sequence"/>
</dbReference>
<dbReference type="Pfam" id="PF01256">
    <property type="entry name" value="Carb_kinase"/>
    <property type="match status" value="1"/>
</dbReference>
<keyword evidence="6 17" id="KW-0547">Nucleotide-binding</keyword>
<comment type="function">
    <text evidence="18">Catalyzes the epimerization of the S- and R-forms of NAD(P)HX, a damaged form of NAD(P)H that is a result of enzymatic or heat-dependent hydration. This is a prerequisite for the S-specific NAD(P)H-hydrate dehydratase to allow the repair of both epimers of NAD(P)HX.</text>
</comment>
<organism evidence="22 23">
    <name type="scientific">Hoeflea olei</name>
    <dbReference type="NCBI Taxonomy" id="1480615"/>
    <lineage>
        <taxon>Bacteria</taxon>
        <taxon>Pseudomonadati</taxon>
        <taxon>Pseudomonadota</taxon>
        <taxon>Alphaproteobacteria</taxon>
        <taxon>Hyphomicrobiales</taxon>
        <taxon>Rhizobiaceae</taxon>
        <taxon>Hoeflea</taxon>
    </lineage>
</organism>
<keyword evidence="13" id="KW-0511">Multifunctional enzyme</keyword>
<evidence type="ECO:0000256" key="6">
    <source>
        <dbReference type="ARBA" id="ARBA00022741"/>
    </source>
</evidence>
<keyword evidence="7 17" id="KW-0067">ATP-binding</keyword>
<keyword evidence="11 18" id="KW-0413">Isomerase</keyword>
<comment type="catalytic activity">
    <reaction evidence="1 18 19">
        <text>(6R)-NADHX = (6S)-NADHX</text>
        <dbReference type="Rhea" id="RHEA:32215"/>
        <dbReference type="ChEBI" id="CHEBI:64074"/>
        <dbReference type="ChEBI" id="CHEBI:64075"/>
        <dbReference type="EC" id="5.1.99.6"/>
    </reaction>
</comment>
<gene>
    <name evidence="17" type="primary">nnrD</name>
    <name evidence="18" type="synonym">nnrE</name>
    <name evidence="22" type="ORF">AWJ14_20595</name>
</gene>
<evidence type="ECO:0000256" key="4">
    <source>
        <dbReference type="ARBA" id="ARBA00009524"/>
    </source>
</evidence>
<evidence type="ECO:0000259" key="20">
    <source>
        <dbReference type="PROSITE" id="PS51383"/>
    </source>
</evidence>
<evidence type="ECO:0000256" key="1">
    <source>
        <dbReference type="ARBA" id="ARBA00000013"/>
    </source>
</evidence>
<keyword evidence="5 18" id="KW-0479">Metal-binding</keyword>
<dbReference type="NCBIfam" id="TIGR00197">
    <property type="entry name" value="yjeF_nterm"/>
    <property type="match status" value="1"/>
</dbReference>
<dbReference type="GO" id="GO:0052855">
    <property type="term" value="F:ADP-dependent NAD(P)H-hydrate dehydratase activity"/>
    <property type="evidence" value="ECO:0007669"/>
    <property type="project" value="UniProtKB-UniRule"/>
</dbReference>
<reference evidence="22 23" key="1">
    <citation type="submission" date="2015-12" db="EMBL/GenBank/DDBJ databases">
        <authorList>
            <person name="Shamseldin A."/>
            <person name="Moawad H."/>
            <person name="Abd El-Rahim W.M."/>
            <person name="Sadowsky M.J."/>
        </authorList>
    </citation>
    <scope>NUCLEOTIDE SEQUENCE [LARGE SCALE GENOMIC DNA]</scope>
    <source>
        <strain evidence="22 23">JC234</strain>
    </source>
</reference>
<evidence type="ECO:0000256" key="16">
    <source>
        <dbReference type="ARBA" id="ARBA00049209"/>
    </source>
</evidence>
<feature type="binding site" evidence="17">
    <location>
        <position position="317"/>
    </location>
    <ligand>
        <name>(6S)-NADPHX</name>
        <dbReference type="ChEBI" id="CHEBI:64076"/>
    </ligand>
</feature>
<protein>
    <recommendedName>
        <fullName evidence="19">Bifunctional NAD(P)H-hydrate repair enzyme</fullName>
    </recommendedName>
    <alternativeName>
        <fullName evidence="19">Nicotinamide nucleotide repair protein</fullName>
    </alternativeName>
    <domain>
        <recommendedName>
            <fullName evidence="19">ADP-dependent (S)-NAD(P)H-hydrate dehydratase</fullName>
            <ecNumber evidence="19">4.2.1.136</ecNumber>
        </recommendedName>
        <alternativeName>
            <fullName evidence="19">ADP-dependent NAD(P)HX dehydratase</fullName>
        </alternativeName>
    </domain>
    <domain>
        <recommendedName>
            <fullName evidence="19">NAD(P)H-hydrate epimerase</fullName>
            <ecNumber evidence="19">5.1.99.6</ecNumber>
        </recommendedName>
    </domain>
</protein>
<comment type="similarity">
    <text evidence="4 19">In the C-terminal section; belongs to the NnrD/CARKD family.</text>
</comment>
<dbReference type="Gene3D" id="3.40.50.10260">
    <property type="entry name" value="YjeF N-terminal domain"/>
    <property type="match status" value="1"/>
</dbReference>
<feature type="binding site" evidence="17">
    <location>
        <position position="436"/>
    </location>
    <ligand>
        <name>AMP</name>
        <dbReference type="ChEBI" id="CHEBI:456215"/>
    </ligand>
</feature>
<dbReference type="Pfam" id="PF03853">
    <property type="entry name" value="YjeF_N"/>
    <property type="match status" value="1"/>
</dbReference>
<feature type="binding site" evidence="17">
    <location>
        <position position="437"/>
    </location>
    <ligand>
        <name>(6S)-NADPHX</name>
        <dbReference type="ChEBI" id="CHEBI:64076"/>
    </ligand>
</feature>
<feature type="binding site" evidence="17">
    <location>
        <position position="254"/>
    </location>
    <ligand>
        <name>(6S)-NADPHX</name>
        <dbReference type="ChEBI" id="CHEBI:64076"/>
    </ligand>
</feature>
<comment type="catalytic activity">
    <reaction evidence="16 17 19">
        <text>(6S)-NADPHX + ADP = AMP + phosphate + NADPH + H(+)</text>
        <dbReference type="Rhea" id="RHEA:32235"/>
        <dbReference type="ChEBI" id="CHEBI:15378"/>
        <dbReference type="ChEBI" id="CHEBI:43474"/>
        <dbReference type="ChEBI" id="CHEBI:57783"/>
        <dbReference type="ChEBI" id="CHEBI:64076"/>
        <dbReference type="ChEBI" id="CHEBI:456215"/>
        <dbReference type="ChEBI" id="CHEBI:456216"/>
        <dbReference type="EC" id="4.2.1.136"/>
    </reaction>
</comment>
<dbReference type="SUPFAM" id="SSF64153">
    <property type="entry name" value="YjeF N-terminal domain-like"/>
    <property type="match status" value="1"/>
</dbReference>
<comment type="similarity">
    <text evidence="17">Belongs to the NnrD/CARKD family.</text>
</comment>
<comment type="cofactor">
    <cofactor evidence="18 19">
        <name>K(+)</name>
        <dbReference type="ChEBI" id="CHEBI:29103"/>
    </cofactor>
    <text evidence="18 19">Binds 1 potassium ion per subunit.</text>
</comment>
<feature type="binding site" evidence="18">
    <location>
        <position position="156"/>
    </location>
    <ligand>
        <name>K(+)</name>
        <dbReference type="ChEBI" id="CHEBI:29103"/>
    </ligand>
</feature>
<dbReference type="HAMAP" id="MF_01966">
    <property type="entry name" value="NADHX_epimerase"/>
    <property type="match status" value="1"/>
</dbReference>
<comment type="caution">
    <text evidence="22">The sequence shown here is derived from an EMBL/GenBank/DDBJ whole genome shotgun (WGS) entry which is preliminary data.</text>
</comment>
<evidence type="ECO:0000256" key="19">
    <source>
        <dbReference type="PIRNR" id="PIRNR017184"/>
    </source>
</evidence>
<dbReference type="PANTHER" id="PTHR12592:SF0">
    <property type="entry name" value="ATP-DEPENDENT (S)-NAD(P)H-HYDRATE DEHYDRATASE"/>
    <property type="match status" value="1"/>
</dbReference>
<dbReference type="GO" id="GO:0046496">
    <property type="term" value="P:nicotinamide nucleotide metabolic process"/>
    <property type="evidence" value="ECO:0007669"/>
    <property type="project" value="UniProtKB-UniRule"/>
</dbReference>
<dbReference type="NCBIfam" id="TIGR00196">
    <property type="entry name" value="yjeF_cterm"/>
    <property type="match status" value="1"/>
</dbReference>
<comment type="subunit">
    <text evidence="17">Homotetramer.</text>
</comment>
<evidence type="ECO:0000256" key="17">
    <source>
        <dbReference type="HAMAP-Rule" id="MF_01965"/>
    </source>
</evidence>
<dbReference type="EC" id="5.1.99.6" evidence="19"/>
<evidence type="ECO:0000256" key="18">
    <source>
        <dbReference type="HAMAP-Rule" id="MF_01966"/>
    </source>
</evidence>
<sequence>MAIDDTRLVTPAAMGAIDAAAARGGIDSFTLMQAAGAHVAAVVLAHYPDALRVVVVCGPGNNGGDGHVAARLLMQSGVAVARFGAPPKPGGDAARAFTECPGSLAPLEDWQPRAGDVVIDALFGAGLDRAVGDDVAAVIARAEATGTPVVAVDLPSGLSGRTGAPTGPCFRAEHTVTFAARKPGHLLMPGRALCGRLHLCDIGIPARLIASDDRLWRNHPGLYSDHLPVADAAAHKYTHGHLAVFSGPLISSGAARLAAVAGLRAGAGLVTVASPPNAVLTQASHFTAIMQRALGGADALADWLGDRRLSAFVLGPGFGDADKARAFTRQLADTGRPVVLDADGITAHAACRDALGAAFGGAVRLALTPHEGEFARLFPDLAKDPALSKVDRARAAAAMLNAVVVYKGADTVIAAPDGRSAINADAPAWLATAGSGDVLAGILGGLLAQAMPVFEAACAAVAMHGLAARRAGIGMTAEDLAGQVRPPDHSAADAGRT</sequence>
<dbReference type="GO" id="GO:0052856">
    <property type="term" value="F:NAD(P)HX epimerase activity"/>
    <property type="evidence" value="ECO:0007669"/>
    <property type="project" value="UniProtKB-UniRule"/>
</dbReference>
<dbReference type="AlphaFoldDB" id="A0A1C1YZ31"/>
<dbReference type="EC" id="4.2.1.136" evidence="19"/>
<feature type="domain" description="YjeF N-terminal" evidence="21">
    <location>
        <begin position="14"/>
        <end position="210"/>
    </location>
</feature>
<comment type="similarity">
    <text evidence="18">Belongs to the NnrE/AIBP family.</text>
</comment>
<comment type="catalytic activity">
    <reaction evidence="2 18 19">
        <text>(6R)-NADPHX = (6S)-NADPHX</text>
        <dbReference type="Rhea" id="RHEA:32227"/>
        <dbReference type="ChEBI" id="CHEBI:64076"/>
        <dbReference type="ChEBI" id="CHEBI:64077"/>
        <dbReference type="EC" id="5.1.99.6"/>
    </reaction>
</comment>
<evidence type="ECO:0000259" key="21">
    <source>
        <dbReference type="PROSITE" id="PS51385"/>
    </source>
</evidence>
<evidence type="ECO:0000313" key="22">
    <source>
        <dbReference type="EMBL" id="OCW58793.1"/>
    </source>
</evidence>
<dbReference type="PIRSF" id="PIRSF017184">
    <property type="entry name" value="Nnr"/>
    <property type="match status" value="1"/>
</dbReference>
<comment type="similarity">
    <text evidence="3 19">In the N-terminal section; belongs to the NnrE/AIBP family.</text>
</comment>
<evidence type="ECO:0000256" key="8">
    <source>
        <dbReference type="ARBA" id="ARBA00022857"/>
    </source>
</evidence>
<accession>A0A1C1YZ31</accession>
<dbReference type="EMBL" id="LQZT01000003">
    <property type="protein sequence ID" value="OCW58793.1"/>
    <property type="molecule type" value="Genomic_DNA"/>
</dbReference>
<feature type="binding site" evidence="17">
    <location>
        <position position="370"/>
    </location>
    <ligand>
        <name>(6S)-NADPHX</name>
        <dbReference type="ChEBI" id="CHEBI:64076"/>
    </ligand>
</feature>
<keyword evidence="12 17" id="KW-0456">Lyase</keyword>
<evidence type="ECO:0000256" key="3">
    <source>
        <dbReference type="ARBA" id="ARBA00006001"/>
    </source>
</evidence>
<feature type="domain" description="YjeF C-terminal" evidence="20">
    <location>
        <begin position="219"/>
        <end position="491"/>
    </location>
</feature>
<dbReference type="HAMAP" id="MF_01965">
    <property type="entry name" value="NADHX_dehydratase"/>
    <property type="match status" value="1"/>
</dbReference>
<dbReference type="PANTHER" id="PTHR12592">
    <property type="entry name" value="ATP-DEPENDENT (S)-NAD(P)H-HYDRATE DEHYDRATASE FAMILY MEMBER"/>
    <property type="match status" value="1"/>
</dbReference>
<evidence type="ECO:0000256" key="5">
    <source>
        <dbReference type="ARBA" id="ARBA00022723"/>
    </source>
</evidence>
<feature type="binding site" evidence="18">
    <location>
        <begin position="124"/>
        <end position="130"/>
    </location>
    <ligand>
        <name>(6S)-NADPHX</name>
        <dbReference type="ChEBI" id="CHEBI:64076"/>
    </ligand>
</feature>
<dbReference type="InterPro" id="IPR017953">
    <property type="entry name" value="Carbohydrate_kinase_pred_CS"/>
</dbReference>